<dbReference type="CDD" id="cd05013">
    <property type="entry name" value="SIS_RpiR"/>
    <property type="match status" value="1"/>
</dbReference>
<name>A0A926EG32_9FIRM</name>
<dbReference type="SUPFAM" id="SSF46689">
    <property type="entry name" value="Homeodomain-like"/>
    <property type="match status" value="1"/>
</dbReference>
<keyword evidence="7" id="KW-1185">Reference proteome</keyword>
<dbReference type="PROSITE" id="PS51464">
    <property type="entry name" value="SIS"/>
    <property type="match status" value="1"/>
</dbReference>
<dbReference type="Gene3D" id="3.40.50.10490">
    <property type="entry name" value="Glucose-6-phosphate isomerase like protein, domain 1"/>
    <property type="match status" value="1"/>
</dbReference>
<reference evidence="6" key="1">
    <citation type="submission" date="2020-08" db="EMBL/GenBank/DDBJ databases">
        <title>Genome public.</title>
        <authorList>
            <person name="Liu C."/>
            <person name="Sun Q."/>
        </authorList>
    </citation>
    <scope>NUCLEOTIDE SEQUENCE</scope>
    <source>
        <strain evidence="6">NSJ-12</strain>
    </source>
</reference>
<dbReference type="Pfam" id="PF01380">
    <property type="entry name" value="SIS"/>
    <property type="match status" value="1"/>
</dbReference>
<evidence type="ECO:0000259" key="5">
    <source>
        <dbReference type="PROSITE" id="PS51464"/>
    </source>
</evidence>
<comment type="caution">
    <text evidence="6">The sequence shown here is derived from an EMBL/GenBank/DDBJ whole genome shotgun (WGS) entry which is preliminary data.</text>
</comment>
<proteinExistence type="predicted"/>
<keyword evidence="2" id="KW-0238">DNA-binding</keyword>
<dbReference type="InterPro" id="IPR046348">
    <property type="entry name" value="SIS_dom_sf"/>
</dbReference>
<accession>A0A926EG32</accession>
<evidence type="ECO:0000256" key="2">
    <source>
        <dbReference type="ARBA" id="ARBA00023125"/>
    </source>
</evidence>
<dbReference type="InterPro" id="IPR047640">
    <property type="entry name" value="RpiR-like"/>
</dbReference>
<dbReference type="Gene3D" id="1.10.10.10">
    <property type="entry name" value="Winged helix-like DNA-binding domain superfamily/Winged helix DNA-binding domain"/>
    <property type="match status" value="1"/>
</dbReference>
<dbReference type="PROSITE" id="PS51071">
    <property type="entry name" value="HTH_RPIR"/>
    <property type="match status" value="1"/>
</dbReference>
<organism evidence="6 7">
    <name type="scientific">Zhenhengia yiwuensis</name>
    <dbReference type="NCBI Taxonomy" id="2763666"/>
    <lineage>
        <taxon>Bacteria</taxon>
        <taxon>Bacillati</taxon>
        <taxon>Bacillota</taxon>
        <taxon>Clostridia</taxon>
        <taxon>Lachnospirales</taxon>
        <taxon>Lachnospiraceae</taxon>
        <taxon>Zhenhengia</taxon>
    </lineage>
</organism>
<dbReference type="AlphaFoldDB" id="A0A926EG32"/>
<dbReference type="PANTHER" id="PTHR30514:SF1">
    <property type="entry name" value="HTH-TYPE TRANSCRIPTIONAL REGULATOR HEXR-RELATED"/>
    <property type="match status" value="1"/>
</dbReference>
<evidence type="ECO:0000259" key="4">
    <source>
        <dbReference type="PROSITE" id="PS51071"/>
    </source>
</evidence>
<dbReference type="GO" id="GO:0097367">
    <property type="term" value="F:carbohydrate derivative binding"/>
    <property type="evidence" value="ECO:0007669"/>
    <property type="project" value="InterPro"/>
</dbReference>
<dbReference type="InterPro" id="IPR035472">
    <property type="entry name" value="RpiR-like_SIS"/>
</dbReference>
<dbReference type="Proteomes" id="UP000655830">
    <property type="component" value="Unassembled WGS sequence"/>
</dbReference>
<dbReference type="GO" id="GO:0003677">
    <property type="term" value="F:DNA binding"/>
    <property type="evidence" value="ECO:0007669"/>
    <property type="project" value="UniProtKB-KW"/>
</dbReference>
<dbReference type="GO" id="GO:1901135">
    <property type="term" value="P:carbohydrate derivative metabolic process"/>
    <property type="evidence" value="ECO:0007669"/>
    <property type="project" value="InterPro"/>
</dbReference>
<keyword evidence="3" id="KW-0804">Transcription</keyword>
<dbReference type="InterPro" id="IPR036388">
    <property type="entry name" value="WH-like_DNA-bd_sf"/>
</dbReference>
<dbReference type="InterPro" id="IPR001347">
    <property type="entry name" value="SIS_dom"/>
</dbReference>
<dbReference type="EMBL" id="JACRSY010000001">
    <property type="protein sequence ID" value="MBC8577950.1"/>
    <property type="molecule type" value="Genomic_DNA"/>
</dbReference>
<dbReference type="RefSeq" id="WP_177671298.1">
    <property type="nucleotide sequence ID" value="NZ_JACRSY010000001.1"/>
</dbReference>
<evidence type="ECO:0000313" key="7">
    <source>
        <dbReference type="Proteomes" id="UP000655830"/>
    </source>
</evidence>
<sequence>MSNHDLIRRIREDYPNYTKAEKKVASFVLENPKKVLFMSISDLADACKVGDTSVFRFCRRLKLQGYQEFKMQLSLSMHVENATLEELGEVSVKDSFDVLAKKVLQNNLSAINETYSLINAQEFDKAMHYIQDAQHIHFFGVGTSMLTAMVAMNKFLRITPNVHCVMDSHMQAMAASMMTQRDVAIIISYSGATKDTIHVAKQAKKSGAKVICITKFAKSPLTAYSDVTILCGSKEGPLEGGSTSSQISQMFLIDLMYMDFYRGKFEVNTKNRHKTADAVVEKIY</sequence>
<gene>
    <name evidence="6" type="ORF">H8718_00150</name>
</gene>
<dbReference type="InterPro" id="IPR000281">
    <property type="entry name" value="HTH_RpiR"/>
</dbReference>
<dbReference type="PANTHER" id="PTHR30514">
    <property type="entry name" value="GLUCOKINASE"/>
    <property type="match status" value="1"/>
</dbReference>
<dbReference type="SUPFAM" id="SSF53697">
    <property type="entry name" value="SIS domain"/>
    <property type="match status" value="1"/>
</dbReference>
<feature type="domain" description="SIS" evidence="5">
    <location>
        <begin position="126"/>
        <end position="266"/>
    </location>
</feature>
<evidence type="ECO:0000313" key="6">
    <source>
        <dbReference type="EMBL" id="MBC8577950.1"/>
    </source>
</evidence>
<evidence type="ECO:0000256" key="1">
    <source>
        <dbReference type="ARBA" id="ARBA00023015"/>
    </source>
</evidence>
<protein>
    <submittedName>
        <fullName evidence="6">MurR/RpiR family transcriptional regulator</fullName>
    </submittedName>
</protein>
<feature type="domain" description="HTH rpiR-type" evidence="4">
    <location>
        <begin position="4"/>
        <end position="80"/>
    </location>
</feature>
<evidence type="ECO:0000256" key="3">
    <source>
        <dbReference type="ARBA" id="ARBA00023163"/>
    </source>
</evidence>
<dbReference type="InterPro" id="IPR009057">
    <property type="entry name" value="Homeodomain-like_sf"/>
</dbReference>
<dbReference type="GO" id="GO:0003700">
    <property type="term" value="F:DNA-binding transcription factor activity"/>
    <property type="evidence" value="ECO:0007669"/>
    <property type="project" value="InterPro"/>
</dbReference>
<dbReference type="Pfam" id="PF01418">
    <property type="entry name" value="HTH_6"/>
    <property type="match status" value="1"/>
</dbReference>
<keyword evidence="1" id="KW-0805">Transcription regulation</keyword>